<name>A0A0R2IJ07_9LACO</name>
<dbReference type="PANTHER" id="PTHR43355:SF2">
    <property type="entry name" value="FLAVIN REDUCTASE (NADPH)"/>
    <property type="match status" value="1"/>
</dbReference>
<organism evidence="2 3">
    <name type="scientific">Pediococcus cellicola</name>
    <dbReference type="NCBI Taxonomy" id="319652"/>
    <lineage>
        <taxon>Bacteria</taxon>
        <taxon>Bacillati</taxon>
        <taxon>Bacillota</taxon>
        <taxon>Bacilli</taxon>
        <taxon>Lactobacillales</taxon>
        <taxon>Lactobacillaceae</taxon>
        <taxon>Pediococcus</taxon>
    </lineage>
</organism>
<feature type="domain" description="NAD(P)-binding" evidence="1">
    <location>
        <begin position="7"/>
        <end position="202"/>
    </location>
</feature>
<evidence type="ECO:0000313" key="2">
    <source>
        <dbReference type="EMBL" id="KRN64975.1"/>
    </source>
</evidence>
<proteinExistence type="predicted"/>
<dbReference type="InterPro" id="IPR051606">
    <property type="entry name" value="Polyketide_Oxido-like"/>
</dbReference>
<evidence type="ECO:0000313" key="3">
    <source>
        <dbReference type="Proteomes" id="UP000051568"/>
    </source>
</evidence>
<comment type="caution">
    <text evidence="2">The sequence shown here is derived from an EMBL/GenBank/DDBJ whole genome shotgun (WGS) entry which is preliminary data.</text>
</comment>
<reference evidence="2 3" key="1">
    <citation type="journal article" date="2015" name="Genome Announc.">
        <title>Expanding the biotechnology potential of lactobacilli through comparative genomics of 213 strains and associated genera.</title>
        <authorList>
            <person name="Sun Z."/>
            <person name="Harris H.M."/>
            <person name="McCann A."/>
            <person name="Guo C."/>
            <person name="Argimon S."/>
            <person name="Zhang W."/>
            <person name="Yang X."/>
            <person name="Jeffery I.B."/>
            <person name="Cooney J.C."/>
            <person name="Kagawa T.F."/>
            <person name="Liu W."/>
            <person name="Song Y."/>
            <person name="Salvetti E."/>
            <person name="Wrobel A."/>
            <person name="Rasinkangas P."/>
            <person name="Parkhill J."/>
            <person name="Rea M.C."/>
            <person name="O'Sullivan O."/>
            <person name="Ritari J."/>
            <person name="Douillard F.P."/>
            <person name="Paul Ross R."/>
            <person name="Yang R."/>
            <person name="Briner A.E."/>
            <person name="Felis G.E."/>
            <person name="de Vos W.M."/>
            <person name="Barrangou R."/>
            <person name="Klaenhammer T.R."/>
            <person name="Caufield P.W."/>
            <person name="Cui Y."/>
            <person name="Zhang H."/>
            <person name="O'Toole P.W."/>
        </authorList>
    </citation>
    <scope>NUCLEOTIDE SEQUENCE [LARGE SCALE GENOMIC DNA]</scope>
    <source>
        <strain evidence="2 3">DSM 17757</strain>
    </source>
</reference>
<dbReference type="PATRIC" id="fig|319652.3.peg.603"/>
<dbReference type="InterPro" id="IPR036291">
    <property type="entry name" value="NAD(P)-bd_dom_sf"/>
</dbReference>
<accession>A0A0R2IJ07</accession>
<gene>
    <name evidence="2" type="ORF">IV80_GL000596</name>
</gene>
<dbReference type="Gene3D" id="3.40.50.720">
    <property type="entry name" value="NAD(P)-binding Rossmann-like Domain"/>
    <property type="match status" value="1"/>
</dbReference>
<dbReference type="AlphaFoldDB" id="A0A0R2IJ07"/>
<dbReference type="GO" id="GO:0016646">
    <property type="term" value="F:oxidoreductase activity, acting on the CH-NH group of donors, NAD or NADP as acceptor"/>
    <property type="evidence" value="ECO:0007669"/>
    <property type="project" value="TreeGrafter"/>
</dbReference>
<dbReference type="InterPro" id="IPR016040">
    <property type="entry name" value="NAD(P)-bd_dom"/>
</dbReference>
<dbReference type="OrthoDB" id="9785372at2"/>
<dbReference type="SUPFAM" id="SSF51735">
    <property type="entry name" value="NAD(P)-binding Rossmann-fold domains"/>
    <property type="match status" value="1"/>
</dbReference>
<evidence type="ECO:0000259" key="1">
    <source>
        <dbReference type="Pfam" id="PF13460"/>
    </source>
</evidence>
<sequence length="214" mass="23516">MKIGVIGATGKAGSKIVNEALSRGHQVTVLVRSAAKAKTLFGDKVTIIEKDAFALTKHDFNGLDAIVNAFSVPLGKHLAYQHIDLAVHLIHLLRGTQTPRILFILGGGSLQTEKGLLVDQLKQIPNSQDWIDTPESQYHELNFLRTVTNVNWVGVSPSQSFEDGPKTDYVLGKDQLLFDEHQKSVVTTGTMAAAILDELEHPTVRQARFTVRNK</sequence>
<dbReference type="STRING" id="319652.IV80_GL000596"/>
<dbReference type="Pfam" id="PF13460">
    <property type="entry name" value="NAD_binding_10"/>
    <property type="match status" value="1"/>
</dbReference>
<protein>
    <submittedName>
        <fullName evidence="2">NADH-flavin reductase</fullName>
    </submittedName>
</protein>
<dbReference type="PANTHER" id="PTHR43355">
    <property type="entry name" value="FLAVIN REDUCTASE (NADPH)"/>
    <property type="match status" value="1"/>
</dbReference>
<keyword evidence="3" id="KW-1185">Reference proteome</keyword>
<dbReference type="EMBL" id="JQBR01000014">
    <property type="protein sequence ID" value="KRN64975.1"/>
    <property type="molecule type" value="Genomic_DNA"/>
</dbReference>
<dbReference type="Proteomes" id="UP000051568">
    <property type="component" value="Unassembled WGS sequence"/>
</dbReference>
<dbReference type="RefSeq" id="WP_057752803.1">
    <property type="nucleotide sequence ID" value="NZ_BJVH01000016.1"/>
</dbReference>